<dbReference type="Gene3D" id="2.160.10.10">
    <property type="entry name" value="Hexapeptide repeat proteins"/>
    <property type="match status" value="1"/>
</dbReference>
<evidence type="ECO:0000313" key="1">
    <source>
        <dbReference type="EMBL" id="MCY1074164.1"/>
    </source>
</evidence>
<comment type="caution">
    <text evidence="1">The sequence shown here is derived from an EMBL/GenBank/DDBJ whole genome shotgun (WGS) entry which is preliminary data.</text>
</comment>
<dbReference type="InterPro" id="IPR001451">
    <property type="entry name" value="Hexapep"/>
</dbReference>
<evidence type="ECO:0000313" key="2">
    <source>
        <dbReference type="Proteomes" id="UP001207654"/>
    </source>
</evidence>
<name>A0ABT3ZYR3_9BACT</name>
<dbReference type="Proteomes" id="UP001207654">
    <property type="component" value="Unassembled WGS sequence"/>
</dbReference>
<dbReference type="PANTHER" id="PTHR13061:SF29">
    <property type="entry name" value="GAMMA CARBONIC ANHYDRASE-LIKE 1, MITOCHONDRIAL-RELATED"/>
    <property type="match status" value="1"/>
</dbReference>
<dbReference type="InterPro" id="IPR050484">
    <property type="entry name" value="Transf_Hexapept/Carb_Anhydrase"/>
</dbReference>
<dbReference type="PANTHER" id="PTHR13061">
    <property type="entry name" value="DYNACTIN SUBUNIT P25"/>
    <property type="match status" value="1"/>
</dbReference>
<sequence length="175" mass="18767">MPLYALGDWTPEVEGAYWVAPTASVIGQVRLGKDVSIWWNAVLRGDMDLITIGEGTNIQDGAILHTDAGIPLELGRHVTVGHRAMLHGCTVGDGTLIGIGATVLNRARIGRNCLIGAHALVTEGVEIPDNSLVLGAPAKVVKTVTPEQRLALEHSAPHYVQNARRYQAELRRIGD</sequence>
<keyword evidence="2" id="KW-1185">Reference proteome</keyword>
<reference evidence="1 2" key="1">
    <citation type="submission" date="2022-11" db="EMBL/GenBank/DDBJ databases">
        <title>Minimal conservation of predation-associated metabolite biosynthetic gene clusters underscores biosynthetic potential of Myxococcota including descriptions for ten novel species: Archangium lansinium sp. nov., Myxococcus landrumus sp. nov., Nannocystis bai.</title>
        <authorList>
            <person name="Ahearne A."/>
            <person name="Stevens C."/>
            <person name="Phillips K."/>
        </authorList>
    </citation>
    <scope>NUCLEOTIDE SEQUENCE [LARGE SCALE GENOMIC DNA]</scope>
    <source>
        <strain evidence="1 2">MIWBW</strain>
    </source>
</reference>
<dbReference type="InterPro" id="IPR047324">
    <property type="entry name" value="LbH_gamma_CA-like"/>
</dbReference>
<accession>A0ABT3ZYR3</accession>
<proteinExistence type="predicted"/>
<dbReference type="SUPFAM" id="SSF51161">
    <property type="entry name" value="Trimeric LpxA-like enzymes"/>
    <property type="match status" value="1"/>
</dbReference>
<gene>
    <name evidence="1" type="ORF">OV287_06670</name>
</gene>
<dbReference type="RefSeq" id="WP_267533143.1">
    <property type="nucleotide sequence ID" value="NZ_JAPNKA010000001.1"/>
</dbReference>
<protein>
    <submittedName>
        <fullName evidence="1">Gamma carbonic anhydrase family protein</fullName>
    </submittedName>
</protein>
<organism evidence="1 2">
    <name type="scientific">Archangium lansingense</name>
    <dbReference type="NCBI Taxonomy" id="2995310"/>
    <lineage>
        <taxon>Bacteria</taxon>
        <taxon>Pseudomonadati</taxon>
        <taxon>Myxococcota</taxon>
        <taxon>Myxococcia</taxon>
        <taxon>Myxococcales</taxon>
        <taxon>Cystobacterineae</taxon>
        <taxon>Archangiaceae</taxon>
        <taxon>Archangium</taxon>
    </lineage>
</organism>
<dbReference type="CDD" id="cd04645">
    <property type="entry name" value="LbH_gamma_CA_like"/>
    <property type="match status" value="1"/>
</dbReference>
<dbReference type="InterPro" id="IPR011004">
    <property type="entry name" value="Trimer_LpxA-like_sf"/>
</dbReference>
<dbReference type="Pfam" id="PF00132">
    <property type="entry name" value="Hexapep"/>
    <property type="match status" value="1"/>
</dbReference>
<dbReference type="EMBL" id="JAPNKA010000001">
    <property type="protein sequence ID" value="MCY1074164.1"/>
    <property type="molecule type" value="Genomic_DNA"/>
</dbReference>